<dbReference type="FunFam" id="1.10.287.370:FF:000002">
    <property type="entry name" value="Prefoldin subunit 2"/>
    <property type="match status" value="1"/>
</dbReference>
<organism evidence="6 7">
    <name type="scientific">Lutzomyia longipalpis</name>
    <name type="common">Sand fly</name>
    <dbReference type="NCBI Taxonomy" id="7200"/>
    <lineage>
        <taxon>Eukaryota</taxon>
        <taxon>Metazoa</taxon>
        <taxon>Ecdysozoa</taxon>
        <taxon>Arthropoda</taxon>
        <taxon>Hexapoda</taxon>
        <taxon>Insecta</taxon>
        <taxon>Pterygota</taxon>
        <taxon>Neoptera</taxon>
        <taxon>Endopterygota</taxon>
        <taxon>Diptera</taxon>
        <taxon>Nematocera</taxon>
        <taxon>Psychodoidea</taxon>
        <taxon>Psychodidae</taxon>
        <taxon>Lutzomyia</taxon>
        <taxon>Lutzomyia</taxon>
    </lineage>
</organism>
<protein>
    <recommendedName>
        <fullName evidence="8">Molecular chaperone prefoldin subunit 2</fullName>
    </recommendedName>
</protein>
<evidence type="ECO:0000256" key="4">
    <source>
        <dbReference type="ARBA" id="ARBA00024667"/>
    </source>
</evidence>
<feature type="region of interest" description="Disordered" evidence="5">
    <location>
        <begin position="115"/>
        <end position="151"/>
    </location>
</feature>
<evidence type="ECO:0000313" key="6">
    <source>
        <dbReference type="EnsemblMetazoa" id="LLOJ009173-PA"/>
    </source>
</evidence>
<dbReference type="Pfam" id="PF01920">
    <property type="entry name" value="Prefoldin_2"/>
    <property type="match status" value="1"/>
</dbReference>
<evidence type="ECO:0000256" key="5">
    <source>
        <dbReference type="SAM" id="MobiDB-lite"/>
    </source>
</evidence>
<dbReference type="AlphaFoldDB" id="A0A1B0CVY8"/>
<dbReference type="GO" id="GO:0016272">
    <property type="term" value="C:prefoldin complex"/>
    <property type="evidence" value="ECO:0007669"/>
    <property type="project" value="InterPro"/>
</dbReference>
<keyword evidence="3" id="KW-0143">Chaperone</keyword>
<dbReference type="Gene3D" id="1.10.287.370">
    <property type="match status" value="1"/>
</dbReference>
<evidence type="ECO:0008006" key="8">
    <source>
        <dbReference type="Google" id="ProtNLM"/>
    </source>
</evidence>
<comment type="subunit">
    <text evidence="2">Heterohexamer of two PFD-alpha type and four PFD-beta type subunits.</text>
</comment>
<evidence type="ECO:0000256" key="3">
    <source>
        <dbReference type="ARBA" id="ARBA00023186"/>
    </source>
</evidence>
<reference evidence="6" key="1">
    <citation type="submission" date="2020-05" db="UniProtKB">
        <authorList>
            <consortium name="EnsemblMetazoa"/>
        </authorList>
    </citation>
    <scope>IDENTIFICATION</scope>
    <source>
        <strain evidence="6">Jacobina</strain>
    </source>
</reference>
<comment type="similarity">
    <text evidence="1">Belongs to the prefoldin subunit beta family.</text>
</comment>
<dbReference type="InterPro" id="IPR009053">
    <property type="entry name" value="Prefoldin"/>
</dbReference>
<evidence type="ECO:0000256" key="1">
    <source>
        <dbReference type="ARBA" id="ARBA00008045"/>
    </source>
</evidence>
<dbReference type="CDD" id="cd23163">
    <property type="entry name" value="Prefoldin_2"/>
    <property type="match status" value="1"/>
</dbReference>
<dbReference type="SUPFAM" id="SSF46579">
    <property type="entry name" value="Prefoldin"/>
    <property type="match status" value="1"/>
</dbReference>
<accession>A0A1B0CVY8</accession>
<name>A0A1B0CVY8_LUTLO</name>
<dbReference type="InterPro" id="IPR027235">
    <property type="entry name" value="PFD2"/>
</dbReference>
<sequence>MASESSKKPATKAKTAEEVFAEFQRLRNEQRVLANRIAEYEMDLKEHRTVIDTLKTVDESRKCFRLIGGVLCEGTVKAVLPQLTDSKEHLEKLIETVTGQLTKKGQEINDFKQENNIRIGTPGSATAPPEEADAKPDDSQQQSRNVLVVNN</sequence>
<dbReference type="GO" id="GO:0051082">
    <property type="term" value="F:unfolded protein binding"/>
    <property type="evidence" value="ECO:0007669"/>
    <property type="project" value="InterPro"/>
</dbReference>
<proteinExistence type="inferred from homology"/>
<evidence type="ECO:0000313" key="7">
    <source>
        <dbReference type="Proteomes" id="UP000092461"/>
    </source>
</evidence>
<dbReference type="Proteomes" id="UP000092461">
    <property type="component" value="Unassembled WGS sequence"/>
</dbReference>
<feature type="compositionally biased region" description="Polar residues" evidence="5">
    <location>
        <begin position="139"/>
        <end position="151"/>
    </location>
</feature>
<dbReference type="EnsemblMetazoa" id="LLOJ009173-RA">
    <property type="protein sequence ID" value="LLOJ009173-PA"/>
    <property type="gene ID" value="LLOJ009173"/>
</dbReference>
<dbReference type="PANTHER" id="PTHR13303">
    <property type="entry name" value="PREFOLDIN SUBUNIT 2"/>
    <property type="match status" value="1"/>
</dbReference>
<dbReference type="VEuPathDB" id="VectorBase:LLOJ009173"/>
<dbReference type="VEuPathDB" id="VectorBase:LLONM1_000691"/>
<evidence type="ECO:0000256" key="2">
    <source>
        <dbReference type="ARBA" id="ARBA00011695"/>
    </source>
</evidence>
<comment type="function">
    <text evidence="4">Binds specifically to cytosolic chaperonin (c-CPN) and transfers target proteins to it. Binds to nascent polypeptide chain and promotes folding in an environment in which there are many competing pathways for nonnative proteins.</text>
</comment>
<keyword evidence="7" id="KW-1185">Reference proteome</keyword>
<dbReference type="InterPro" id="IPR002777">
    <property type="entry name" value="PFD_beta-like"/>
</dbReference>
<dbReference type="EMBL" id="AJWK01031413">
    <property type="status" value="NOT_ANNOTATED_CDS"/>
    <property type="molecule type" value="Genomic_DNA"/>
</dbReference>
<dbReference type="GO" id="GO:0006457">
    <property type="term" value="P:protein folding"/>
    <property type="evidence" value="ECO:0007669"/>
    <property type="project" value="InterPro"/>
</dbReference>